<evidence type="ECO:0000259" key="5">
    <source>
        <dbReference type="Pfam" id="PF08669"/>
    </source>
</evidence>
<feature type="compositionally biased region" description="Basic and acidic residues" evidence="3">
    <location>
        <begin position="357"/>
        <end position="367"/>
    </location>
</feature>
<protein>
    <submittedName>
        <fullName evidence="6">Aminomethyltransferase family protein</fullName>
    </submittedName>
</protein>
<evidence type="ECO:0000313" key="7">
    <source>
        <dbReference type="Proteomes" id="UP001596432"/>
    </source>
</evidence>
<dbReference type="PANTHER" id="PTHR43757:SF2">
    <property type="entry name" value="AMINOMETHYLTRANSFERASE, MITOCHONDRIAL"/>
    <property type="match status" value="1"/>
</dbReference>
<gene>
    <name evidence="6" type="ORF">ACFQMA_19795</name>
</gene>
<evidence type="ECO:0000256" key="3">
    <source>
        <dbReference type="SAM" id="MobiDB-lite"/>
    </source>
</evidence>
<dbReference type="RefSeq" id="WP_274323139.1">
    <property type="nucleotide sequence ID" value="NZ_CP118158.1"/>
</dbReference>
<dbReference type="Proteomes" id="UP001596432">
    <property type="component" value="Unassembled WGS sequence"/>
</dbReference>
<keyword evidence="7" id="KW-1185">Reference proteome</keyword>
<dbReference type="PIRSF" id="PIRSF006487">
    <property type="entry name" value="GcvT"/>
    <property type="match status" value="1"/>
</dbReference>
<dbReference type="InterPro" id="IPR028896">
    <property type="entry name" value="GcvT/YgfZ/DmdA"/>
</dbReference>
<proteinExistence type="predicted"/>
<organism evidence="6 7">
    <name type="scientific">Halosimplex aquaticum</name>
    <dbReference type="NCBI Taxonomy" id="3026162"/>
    <lineage>
        <taxon>Archaea</taxon>
        <taxon>Methanobacteriati</taxon>
        <taxon>Methanobacteriota</taxon>
        <taxon>Stenosarchaea group</taxon>
        <taxon>Halobacteria</taxon>
        <taxon>Halobacteriales</taxon>
        <taxon>Haloarculaceae</taxon>
        <taxon>Halosimplex</taxon>
    </lineage>
</organism>
<dbReference type="AlphaFoldDB" id="A0ABD5Y3Z9"/>
<feature type="region of interest" description="Disordered" evidence="3">
    <location>
        <begin position="346"/>
        <end position="367"/>
    </location>
</feature>
<dbReference type="SUPFAM" id="SSF101790">
    <property type="entry name" value="Aminomethyltransferase beta-barrel domain"/>
    <property type="match status" value="1"/>
</dbReference>
<dbReference type="GeneID" id="78822399"/>
<keyword evidence="1" id="KW-0809">Transit peptide</keyword>
<feature type="domain" description="Aminomethyltransferase C-terminal" evidence="5">
    <location>
        <begin position="278"/>
        <end position="352"/>
    </location>
</feature>
<sequence>MTVIESVHEDHGATFEERGDRRVAAHYGRPERTHVAVRNVVGVTERGYGVLVVEGDDRVDFVDNAVSNRVPEADGEGCYALLLDPSGRVETDMYVYNAADGDRLLLFLPPTEHERVAADWREKTFIQDVEITDATDDFGVFGVYGPNATEKIASVLNKAASPDRPLSFVRGTMGEAGVTVIRDDGLTGEEGYEVVCAASEAADVFDTLANLGQAAAPFGYRTWETLTLEAGTPLFETELSGRLPNDCGVRNALDFEKGCYVGQEVVSRIENRGRPSERIVGLTVDAVPDAGAAVFADDAAVGEVTRAAESPTREEPIALAALDHDAATGDADLTVRVDGGERPATRVALPFVEGSDDSARRPRYPEE</sequence>
<dbReference type="InterPro" id="IPR006222">
    <property type="entry name" value="GCVT_N"/>
</dbReference>
<evidence type="ECO:0000256" key="2">
    <source>
        <dbReference type="PIRSR" id="PIRSR006487-1"/>
    </source>
</evidence>
<dbReference type="InterPro" id="IPR029043">
    <property type="entry name" value="GcvT/YgfZ_C"/>
</dbReference>
<evidence type="ECO:0000313" key="6">
    <source>
        <dbReference type="EMBL" id="MFC7142065.1"/>
    </source>
</evidence>
<evidence type="ECO:0000259" key="4">
    <source>
        <dbReference type="Pfam" id="PF01571"/>
    </source>
</evidence>
<dbReference type="Pfam" id="PF08669">
    <property type="entry name" value="GCV_T_C"/>
    <property type="match status" value="1"/>
</dbReference>
<evidence type="ECO:0000256" key="1">
    <source>
        <dbReference type="ARBA" id="ARBA00022946"/>
    </source>
</evidence>
<feature type="binding site" evidence="2">
    <location>
        <position position="193"/>
    </location>
    <ligand>
        <name>substrate</name>
    </ligand>
</feature>
<comment type="caution">
    <text evidence="6">The sequence shown here is derived from an EMBL/GenBank/DDBJ whole genome shotgun (WGS) entry which is preliminary data.</text>
</comment>
<name>A0ABD5Y3Z9_9EURY</name>
<dbReference type="InterPro" id="IPR013977">
    <property type="entry name" value="GcvT_C"/>
</dbReference>
<dbReference type="InterPro" id="IPR017703">
    <property type="entry name" value="YgfZ/GCV_T_CS"/>
</dbReference>
<dbReference type="Pfam" id="PF01571">
    <property type="entry name" value="GCV_T"/>
    <property type="match status" value="1"/>
</dbReference>
<dbReference type="SUPFAM" id="SSF103025">
    <property type="entry name" value="Folate-binding domain"/>
    <property type="match status" value="1"/>
</dbReference>
<feature type="domain" description="GCVT N-terminal" evidence="4">
    <location>
        <begin position="6"/>
        <end position="256"/>
    </location>
</feature>
<dbReference type="InterPro" id="IPR027266">
    <property type="entry name" value="TrmE/GcvT-like"/>
</dbReference>
<accession>A0ABD5Y3Z9</accession>
<dbReference type="NCBIfam" id="TIGR03317">
    <property type="entry name" value="ygfZ_signature"/>
    <property type="match status" value="1"/>
</dbReference>
<dbReference type="EMBL" id="JBHTAS010000001">
    <property type="protein sequence ID" value="MFC7142065.1"/>
    <property type="molecule type" value="Genomic_DNA"/>
</dbReference>
<reference evidence="6 7" key="1">
    <citation type="journal article" date="2019" name="Int. J. Syst. Evol. Microbiol.">
        <title>The Global Catalogue of Microorganisms (GCM) 10K type strain sequencing project: providing services to taxonomists for standard genome sequencing and annotation.</title>
        <authorList>
            <consortium name="The Broad Institute Genomics Platform"/>
            <consortium name="The Broad Institute Genome Sequencing Center for Infectious Disease"/>
            <person name="Wu L."/>
            <person name="Ma J."/>
        </authorList>
    </citation>
    <scope>NUCLEOTIDE SEQUENCE [LARGE SCALE GENOMIC DNA]</scope>
    <source>
        <strain evidence="6 7">XZYJT29</strain>
    </source>
</reference>
<dbReference type="Gene3D" id="3.30.1360.120">
    <property type="entry name" value="Probable tRNA modification gtpase trme, domain 1"/>
    <property type="match status" value="1"/>
</dbReference>
<dbReference type="PANTHER" id="PTHR43757">
    <property type="entry name" value="AMINOMETHYLTRANSFERASE"/>
    <property type="match status" value="1"/>
</dbReference>